<dbReference type="InterPro" id="IPR021109">
    <property type="entry name" value="Peptidase_aspartic_dom_sf"/>
</dbReference>
<dbReference type="SUPFAM" id="SSF50630">
    <property type="entry name" value="Acid proteases"/>
    <property type="match status" value="1"/>
</dbReference>
<feature type="compositionally biased region" description="Basic and acidic residues" evidence="2">
    <location>
        <begin position="462"/>
        <end position="482"/>
    </location>
</feature>
<sequence length="2501" mass="280687">MASGKAHIPKTTTKNVGGSTSSSTSTGPMTRNRSKAMGLPTAQRTAGETSTRNLTKAQPQPKTVISLDTLGAGRRTSKSVGDTPLASEDSTARGNSSYSAPDAESSTDSQSGSSPGSPRRATTSAFSEDSSRTIAMPAMMTETAVVDERIVAMERAISKLTKTVEEKDLQIATLMNKLEVHNHGESSNGPVHQRTPQDGHKRVEDQHTNSTSIASLSVQQLHDMITNTIRAQYGGAPQSTLMYSKPYTKRIDSLRMPPGYQPPKFQQFDGKGNPKQHVAHFVETCNNAGTDGDLLTKQFVRSLRGNAFDWYTDLEPESIDNWEHMEREFLNRFYSTRRTVSMMELTNTKQWKDEPVVDYINRWRSLSLDCKDRLSETSGVEMCIQGMHWGLLYILQGIKPRTFEELATRAHDMELSLASRGEKNLPIAEHRKERKDVKKGDKSSKPVIKESMAVAAEPVRISAKEKKEDRTRGPSQERERRRLTLKEMEEKTYPFPDSDVPGMLEDLLEKEIIKLPECKRPEEMGRTNDPKYCKYHRVVSHTVEKCFVLKDLILRLAREGKILLDLDEAVGSNHATFTFGSPSPTKTQSPLMLTPGASCKRIQFGTLEPVCLPCLEPQEDADIEDKPSSEEEGWTLVTHRKSRKQHNPKPRVIYAKRRRQMSRSMTPRKGRVMDNLKARQKGVRIEEDLVTTAYMTSCHEVDEQDGSVQGEEEVHLGEANMIEKEENEIYAAEEVFAQCANCHGKITFTDEDLLLGSKPHNRPLFVSGYIREEKVSRILIDDGSAVNIMSKVTMKRLGISTEELSKSRLVIQGFNQEGQRAIGIIRLDVTMEDLKTRPLFHVIDSKTSYNLLLGRPWLHENGIVPSTLHQCFKYSDGKQVKKVMADLQPFTEAESHFADAKFYLNCDMVNDTLPEDSKRAREKGKGHDETPHEDSRLSVAAAPKSHIASKGASPILRYVPLSKRKEGQTPFGLVAEAKLDKVASTKPPLKGFVKSASDSIKEGSLPDKRTKEGFDPKAYKLLAKSGYDFNNPSQLGQLYSDCVEEKSQGLNQTQSKLRQQGYAIETPKTGLGYSSQEPVRISAKGKNERRTALHISFEVAEEESQAEPAPRSSVFDRLTSPTPRESVFNRLSVSIPTKEGTSHVRRSAFDRLGSPSTSKVASQSKVEKGDTRKKDESEICSLVPSRMKRELAVEVSVGSSLKAKRRTIIHTNRLGKQVDQEEEENETVILPAYHVTAETDSESSSSDDEPDEAPHAIEDGGQATVDELKELNLGTIDEPRNLLNEDLRGVSHFGFEEVEVRLALGWTRVLFLNLERTLLFGRVLAGFSPSDSGSPFSSLRGWVNLAVFVSFFFALTHRRLFASTTSTLRCFFTTTLRHCGFFTSTLRRLFASTASTLCCFFTTTLRCFFTTTPRCFFASTLRCFFVIAWLLRFDTSSPLRFNSFDTVLLLHYNTALLLHYNTTLLLRFNTALLLRDCVASLPLRFDTSRCVASSLQHCVASSLQHFVASSLRHCVASSSLQLLFVCTQSSSSSWFFVSSLIMVVFVDSSKTPKNQFITILSHADEPIEEGITLAVLPSASFIYSSSPIDVSRTPHLSQWWSESSRELYDPSKRDSHPVQSKIFTLRSSLHSGVNYTGLFPLLARRINVGEAHWATSSRAPPLQYTGEFSYIPKYWEWLEDILSRNKKTLTDAKIYGAVRASLFTYDRNVHAMQAFFEYWCPATNTLHTSVGEISITLWDLCRIGGLPLFGSFYDEVVPSAKEMSSLPSSCEYLFAAFHHLSLKLGGPDSVTSTEWVGFWFRGSVRYPKPPNRRSLRRSVRGKLSHNPRGIITTHRNQCRTEDEEAPFRILKVSEKAKEETWLAALLSCWLGEFVFPGKEANLIRPGTFKVASSMARGKKYCLAVPVLATIYKGLNDIASSSVPTPLDPCMVRFSGEGAAKYFEEAEARKLFCSITKFKFHRLALFKGHQEILEDNDQLSDSYVDYFISQRPSYLSSRRGDLSVLEPYSPHRFGRQFGFTQDIPGEIKEDLRAAPLERVMHLWHRCLRINTKSQFLVPSRSPSDAAPCTKDYMDWWAKRSDGFFSSDPSQPNGNIGPRFRKGTDETSGIVSTFRGADRAMASHAKKLNEEDGISCSDHGNEVSRNDSDRHWRRRKYKDNVIDGANHEIVMKTTEPFIDVDTPSPFSGGDEQVSLSSLFDSANTESVRALCCLFNDPMVVSAIQELVEDENLDISLSQVGVDSLKEVIEKPHLEKSNASIPPSGPICNPTKDMVSKVRSSGIPTASTVSTLNAEDVISKASRHYAFMLGEGLIEKIIKTPFDSVASLKEEVRKIIHAIRQTTIVDVMPLQDRVWKFMENASQYSSIRSAFTQRISLEVKNQRRADAERRYTLALESEAIEARDSSRAEAELSKVLSKETELRKELELLATQRGKLENSISLHEEKLPQLQAAVSRIKEEISEIEATPTLETSDHAKLQELRELLETSREELKNLDWIGRSSFM</sequence>
<feature type="region of interest" description="Disordered" evidence="2">
    <location>
        <begin position="424"/>
        <end position="482"/>
    </location>
</feature>
<dbReference type="Pfam" id="PF03732">
    <property type="entry name" value="Retrotrans_gag"/>
    <property type="match status" value="1"/>
</dbReference>
<evidence type="ECO:0000259" key="3">
    <source>
        <dbReference type="Pfam" id="PF03732"/>
    </source>
</evidence>
<feature type="region of interest" description="Disordered" evidence="2">
    <location>
        <begin position="1"/>
        <end position="135"/>
    </location>
</feature>
<evidence type="ECO:0000256" key="2">
    <source>
        <dbReference type="SAM" id="MobiDB-lite"/>
    </source>
</evidence>
<dbReference type="PANTHER" id="PTHR33437:SF2">
    <property type="entry name" value="OS06G0361200 PROTEIN"/>
    <property type="match status" value="1"/>
</dbReference>
<evidence type="ECO:0000259" key="4">
    <source>
        <dbReference type="Pfam" id="PF10536"/>
    </source>
</evidence>
<dbReference type="PANTHER" id="PTHR33437">
    <property type="entry name" value="OS06G0361200 PROTEIN"/>
    <property type="match status" value="1"/>
</dbReference>
<feature type="coiled-coil region" evidence="1">
    <location>
        <begin position="2437"/>
        <end position="2495"/>
    </location>
</feature>
<evidence type="ECO:0000313" key="5">
    <source>
        <dbReference type="EMBL" id="SPD15414.1"/>
    </source>
</evidence>
<reference evidence="5" key="1">
    <citation type="submission" date="2018-02" db="EMBL/GenBank/DDBJ databases">
        <authorList>
            <person name="Cohen D.B."/>
            <person name="Kent A.D."/>
        </authorList>
    </citation>
    <scope>NUCLEOTIDE SEQUENCE</scope>
</reference>
<feature type="compositionally biased region" description="Polar residues" evidence="2">
    <location>
        <begin position="88"/>
        <end position="99"/>
    </location>
</feature>
<feature type="region of interest" description="Disordered" evidence="2">
    <location>
        <begin position="181"/>
        <end position="208"/>
    </location>
</feature>
<dbReference type="Gene3D" id="2.40.70.10">
    <property type="entry name" value="Acid Proteases"/>
    <property type="match status" value="1"/>
</dbReference>
<keyword evidence="1" id="KW-0175">Coiled coil</keyword>
<organism evidence="5">
    <name type="scientific">Fagus sylvatica</name>
    <name type="common">Beechnut</name>
    <dbReference type="NCBI Taxonomy" id="28930"/>
    <lineage>
        <taxon>Eukaryota</taxon>
        <taxon>Viridiplantae</taxon>
        <taxon>Streptophyta</taxon>
        <taxon>Embryophyta</taxon>
        <taxon>Tracheophyta</taxon>
        <taxon>Spermatophyta</taxon>
        <taxon>Magnoliopsida</taxon>
        <taxon>eudicotyledons</taxon>
        <taxon>Gunneridae</taxon>
        <taxon>Pentapetalae</taxon>
        <taxon>rosids</taxon>
        <taxon>fabids</taxon>
        <taxon>Fagales</taxon>
        <taxon>Fagaceae</taxon>
        <taxon>Fagus</taxon>
    </lineage>
</organism>
<feature type="compositionally biased region" description="Acidic residues" evidence="2">
    <location>
        <begin position="1239"/>
        <end position="1251"/>
    </location>
</feature>
<feature type="compositionally biased region" description="Polar residues" evidence="2">
    <location>
        <begin position="185"/>
        <end position="194"/>
    </location>
</feature>
<dbReference type="Pfam" id="PF10536">
    <property type="entry name" value="PMD"/>
    <property type="match status" value="1"/>
</dbReference>
<feature type="compositionally biased region" description="Low complexity" evidence="2">
    <location>
        <begin position="102"/>
        <end position="122"/>
    </location>
</feature>
<proteinExistence type="predicted"/>
<feature type="compositionally biased region" description="Basic and acidic residues" evidence="2">
    <location>
        <begin position="917"/>
        <end position="936"/>
    </location>
</feature>
<dbReference type="InterPro" id="IPR005162">
    <property type="entry name" value="Retrotrans_gag_dom"/>
</dbReference>
<feature type="region of interest" description="Disordered" evidence="2">
    <location>
        <begin position="2084"/>
        <end position="2103"/>
    </location>
</feature>
<feature type="region of interest" description="Disordered" evidence="2">
    <location>
        <begin position="917"/>
        <end position="946"/>
    </location>
</feature>
<evidence type="ECO:0008006" key="6">
    <source>
        <dbReference type="Google" id="ProtNLM"/>
    </source>
</evidence>
<accession>A0A2N9HUN4</accession>
<feature type="compositionally biased region" description="Basic and acidic residues" evidence="2">
    <location>
        <begin position="195"/>
        <end position="207"/>
    </location>
</feature>
<name>A0A2N9HUN4_FAGSY</name>
<feature type="compositionally biased region" description="Low complexity" evidence="2">
    <location>
        <begin position="17"/>
        <end position="27"/>
    </location>
</feature>
<feature type="region of interest" description="Disordered" evidence="2">
    <location>
        <begin position="1237"/>
        <end position="1261"/>
    </location>
</feature>
<feature type="domain" description="Aminotransferase-like plant mobile" evidence="4">
    <location>
        <begin position="1694"/>
        <end position="2075"/>
    </location>
</feature>
<feature type="compositionally biased region" description="Polar residues" evidence="2">
    <location>
        <begin position="42"/>
        <end position="63"/>
    </location>
</feature>
<feature type="region of interest" description="Disordered" evidence="2">
    <location>
        <begin position="1138"/>
        <end position="1177"/>
    </location>
</feature>
<feature type="domain" description="Retrotransposon gag" evidence="3">
    <location>
        <begin position="299"/>
        <end position="388"/>
    </location>
</feature>
<gene>
    <name evidence="5" type="ORF">FSB_LOCUS43296</name>
</gene>
<dbReference type="InterPro" id="IPR019557">
    <property type="entry name" value="AminoTfrase-like_pln_mobile"/>
</dbReference>
<dbReference type="CDD" id="cd00303">
    <property type="entry name" value="retropepsin_like"/>
    <property type="match status" value="1"/>
</dbReference>
<protein>
    <recommendedName>
        <fullName evidence="6">Retrotransposon gag domain-containing protein</fullName>
    </recommendedName>
</protein>
<feature type="compositionally biased region" description="Basic and acidic residues" evidence="2">
    <location>
        <begin position="424"/>
        <end position="448"/>
    </location>
</feature>
<feature type="compositionally biased region" description="Polar residues" evidence="2">
    <location>
        <begin position="1154"/>
        <end position="1164"/>
    </location>
</feature>
<evidence type="ECO:0000256" key="1">
    <source>
        <dbReference type="SAM" id="Coils"/>
    </source>
</evidence>
<dbReference type="EMBL" id="OIVN01004095">
    <property type="protein sequence ID" value="SPD15414.1"/>
    <property type="molecule type" value="Genomic_DNA"/>
</dbReference>
<feature type="compositionally biased region" description="Basic and acidic residues" evidence="2">
    <location>
        <begin position="1165"/>
        <end position="1177"/>
    </location>
</feature>
<feature type="region of interest" description="Disordered" evidence="2">
    <location>
        <begin position="1098"/>
        <end position="1121"/>
    </location>
</feature>